<feature type="repeat" description="RCC1" evidence="1">
    <location>
        <begin position="504"/>
        <end position="565"/>
    </location>
</feature>
<feature type="compositionally biased region" description="Basic and acidic residues" evidence="2">
    <location>
        <begin position="94"/>
        <end position="103"/>
    </location>
</feature>
<feature type="compositionally biased region" description="Acidic residues" evidence="2">
    <location>
        <begin position="279"/>
        <end position="308"/>
    </location>
</feature>
<keyword evidence="3" id="KW-1185">Reference proteome</keyword>
<reference evidence="4" key="2">
    <citation type="submission" date="2020-10" db="UniProtKB">
        <authorList>
            <consortium name="WormBaseParasite"/>
        </authorList>
    </citation>
    <scope>IDENTIFICATION</scope>
</reference>
<dbReference type="WBParaSite" id="Pan_g2901.t1">
    <property type="protein sequence ID" value="Pan_g2901.t1"/>
    <property type="gene ID" value="Pan_g2901"/>
</dbReference>
<dbReference type="SUPFAM" id="SSF50985">
    <property type="entry name" value="RCC1/BLIP-II"/>
    <property type="match status" value="1"/>
</dbReference>
<reference evidence="3" key="1">
    <citation type="journal article" date="2013" name="Genetics">
        <title>The draft genome and transcriptome of Panagrellus redivivus are shaped by the harsh demands of a free-living lifestyle.</title>
        <authorList>
            <person name="Srinivasan J."/>
            <person name="Dillman A.R."/>
            <person name="Macchietto M.G."/>
            <person name="Heikkinen L."/>
            <person name="Lakso M."/>
            <person name="Fracchia K.M."/>
            <person name="Antoshechkin I."/>
            <person name="Mortazavi A."/>
            <person name="Wong G."/>
            <person name="Sternberg P.W."/>
        </authorList>
    </citation>
    <scope>NUCLEOTIDE SEQUENCE [LARGE SCALE GENOMIC DNA]</scope>
    <source>
        <strain evidence="3">MT8872</strain>
    </source>
</reference>
<dbReference type="InterPro" id="IPR000408">
    <property type="entry name" value="Reg_chr_condens"/>
</dbReference>
<evidence type="ECO:0000256" key="1">
    <source>
        <dbReference type="PROSITE-ProRule" id="PRU00235"/>
    </source>
</evidence>
<feature type="compositionally biased region" description="Acidic residues" evidence="2">
    <location>
        <begin position="247"/>
        <end position="257"/>
    </location>
</feature>
<protein>
    <submittedName>
        <fullName evidence="4">DNA mismatch repair protein</fullName>
    </submittedName>
</protein>
<name>A0A7E4VTL2_PANRE</name>
<feature type="region of interest" description="Disordered" evidence="2">
    <location>
        <begin position="71"/>
        <end position="396"/>
    </location>
</feature>
<dbReference type="PANTHER" id="PTHR45982:SF8">
    <property type="entry name" value="E3 UBIQUITIN-PROTEIN LIGASE HERC2-LIKE PROTEIN-RELATED"/>
    <property type="match status" value="1"/>
</dbReference>
<dbReference type="PANTHER" id="PTHR45982">
    <property type="entry name" value="REGULATOR OF CHROMOSOME CONDENSATION"/>
    <property type="match status" value="1"/>
</dbReference>
<dbReference type="AlphaFoldDB" id="A0A7E4VTL2"/>
<feature type="compositionally biased region" description="Basic and acidic residues" evidence="2">
    <location>
        <begin position="167"/>
        <end position="206"/>
    </location>
</feature>
<feature type="region of interest" description="Disordered" evidence="2">
    <location>
        <begin position="1"/>
        <end position="55"/>
    </location>
</feature>
<organism evidence="3 4">
    <name type="scientific">Panagrellus redivivus</name>
    <name type="common">Microworm</name>
    <dbReference type="NCBI Taxonomy" id="6233"/>
    <lineage>
        <taxon>Eukaryota</taxon>
        <taxon>Metazoa</taxon>
        <taxon>Ecdysozoa</taxon>
        <taxon>Nematoda</taxon>
        <taxon>Chromadorea</taxon>
        <taxon>Rhabditida</taxon>
        <taxon>Tylenchina</taxon>
        <taxon>Panagrolaimomorpha</taxon>
        <taxon>Panagrolaimoidea</taxon>
        <taxon>Panagrolaimidae</taxon>
        <taxon>Panagrellus</taxon>
    </lineage>
</organism>
<dbReference type="Proteomes" id="UP000492821">
    <property type="component" value="Unassembled WGS sequence"/>
</dbReference>
<sequence>MSMNTRRSTKSPKQPSIPVPGPSKPAKSPQPQPKESKKKASTKTTTPETALLPRLRTEMWRNLLRSGALRFPEQQVSANESLPISANDLSNALRKREAEECKARSPPSEASPDSGIAKPADGEESVDKGNESTTKAPQKSPVKSPERPVTSPKKPPTPTVPLPSEATDDRKEAAPGDAAKDKPSKSNRKRVSESDSDKGQIRRPRLDVPILAIDDKSKDESANADDPKKPTESIEGTAQSPPAVAQSDEDAQEEPAETMEPVNAPPEDVAMDAFFDVPPPDDLDPMSELENDAASEAQDVESTVDLESSEVGSVNGSEASEVGSLIISEASESGSARSESPGPSTRPSRKRKAAPNTNDGPSARRRPPQTDSDSDEAPQPRSSNRRARQPRNSPTFGHLEHIEDIEGVDLPNAPPVVVRQREVVDNVRLTADQQVEVLRGNDVTIARYESGAVVMQGRFNGGSTASQLMRDALRQPQVLFNDPEDRIVQIALGNEHLIMRSISGDIYTVGRATEGQLGVARHRFYRQSSVTPQAMRRIVVDDEGHDVFFTDIRADGNVTIAIASDGSEYRCGDRHGPLLAKLRRD</sequence>
<dbReference type="GO" id="GO:0005085">
    <property type="term" value="F:guanyl-nucleotide exchange factor activity"/>
    <property type="evidence" value="ECO:0007669"/>
    <property type="project" value="TreeGrafter"/>
</dbReference>
<feature type="compositionally biased region" description="Basic and acidic residues" evidence="2">
    <location>
        <begin position="213"/>
        <end position="232"/>
    </location>
</feature>
<evidence type="ECO:0000256" key="2">
    <source>
        <dbReference type="SAM" id="MobiDB-lite"/>
    </source>
</evidence>
<dbReference type="InterPro" id="IPR051553">
    <property type="entry name" value="Ran_GTPase-activating"/>
</dbReference>
<dbReference type="Gene3D" id="2.130.10.30">
    <property type="entry name" value="Regulator of chromosome condensation 1/beta-lactamase-inhibitor protein II"/>
    <property type="match status" value="1"/>
</dbReference>
<proteinExistence type="predicted"/>
<feature type="compositionally biased region" description="Low complexity" evidence="2">
    <location>
        <begin position="309"/>
        <end position="343"/>
    </location>
</feature>
<dbReference type="PROSITE" id="PS50012">
    <property type="entry name" value="RCC1_3"/>
    <property type="match status" value="1"/>
</dbReference>
<dbReference type="GO" id="GO:0005737">
    <property type="term" value="C:cytoplasm"/>
    <property type="evidence" value="ECO:0007669"/>
    <property type="project" value="TreeGrafter"/>
</dbReference>
<evidence type="ECO:0000313" key="3">
    <source>
        <dbReference type="Proteomes" id="UP000492821"/>
    </source>
</evidence>
<feature type="compositionally biased region" description="Polar residues" evidence="2">
    <location>
        <begin position="1"/>
        <end position="14"/>
    </location>
</feature>
<evidence type="ECO:0000313" key="4">
    <source>
        <dbReference type="WBParaSite" id="Pan_g2901.t1"/>
    </source>
</evidence>
<accession>A0A7E4VTL2</accession>
<dbReference type="InterPro" id="IPR009091">
    <property type="entry name" value="RCC1/BLIP-II"/>
</dbReference>
<feature type="compositionally biased region" description="Pro residues" evidence="2">
    <location>
        <begin position="15"/>
        <end position="32"/>
    </location>
</feature>
<feature type="compositionally biased region" description="Polar residues" evidence="2">
    <location>
        <begin position="74"/>
        <end position="90"/>
    </location>
</feature>